<dbReference type="InterPro" id="IPR035075">
    <property type="entry name" value="PRMT5"/>
</dbReference>
<dbReference type="InterPro" id="IPR029063">
    <property type="entry name" value="SAM-dependent_MTases_sf"/>
</dbReference>
<keyword evidence="5" id="KW-0808">Transferase</keyword>
<sequence length="1109" mass="121543">MSLDGGGISNGSGARDTASAVEEDYCLYGRERLQRQWATTGVFQPGALRLYGITGEPQLLRSIKQTRMLGALFGTCFLGRLPNLAAPRPCASVVEDEPNKGGRTEAAPQTEMDRESAADGLPFYHLLFGPVQPTEFTSNAQLAQDAWHREVVSAWNVLQTPSEWCQAMNGVVTETNWSTREQRQRIREQLELASFMCLRAVQVPLPFYARELPWAAAVSDSDVDDQEEVVGAVTRAAPTATADNDAAARTAGEGRTTILSPDEDGQRNARLACLAADALLTYIRQGSDVKVWVRCDGCNPAHRYQMQRLRQAVLYGYTRHSTPDRKVVYEINPPCSVAGTGSGSPSPPLAAGPHPSTSDTVHTEAVSSLVTMLYFSSWHPRMLLPSEWFGEQVVCFECPSAPLLFACMAPHGVTPQQHRHYRPGGAAAASLNTSAALNSAVTGEEGDPLAAEGDEEHPRPGHHGDDDDDNNANDDGDFYPLHAPPPYNVSRRSSSARLPETDENEMDRSACSSAANGSRTDWGEELGIELQRTPDDASAAAAMTVAGPYGLSAMGSPFPSEQADAADTQLSDVQHRRYVYEMPEDLSPLSAARWAGGYPPFVSVLTFLVELMRRRALPLFDRGFFDQYPLMNYLYFKAVEEPTRDVFAPFEGQLQLPLQPLSHQLSSGVYEVFERDARKYRQYREAIYRYVRDWYEDGPARQHAFQNKEFFDRHGVMRAVPTPSSDERVLHLVLLGCGRGPLIDECLHAVSALGVRLRIFAMEKNRPAAAFTRMRWASEPEWAQLAYTFGHTLEVLVVDGRHIARAAQDGSVVLPPDFGLCDVVVSELLGSLGDNELSPECLESFHEQLLTLQDRRGLHRNAHLTCIPQQYTAWVAPLMSVSLEEAVSEAAGKGLTVALPHCPDRHAALYHSLLVTNLNRGVTLAAPQPCWSFTHDFAHDALRARASPDSAPSNGGCSGSSSTTAATAMNATSMERCAHLTFTVPPCGRCSGLAGYFSCVLYQSPTSPAVTISTAPMQRTADMYSWFPCTFTLEPTQQRELHEVEAAAKRKSGVVALHVDLARKTNAAQRRVWYEWSVCYGDAAEAPCETAAATVVVHNRDGWASSMLL</sequence>
<organism evidence="5 6">
    <name type="scientific">Leptomonas pyrrhocoris</name>
    <name type="common">Firebug parasite</name>
    <dbReference type="NCBI Taxonomy" id="157538"/>
    <lineage>
        <taxon>Eukaryota</taxon>
        <taxon>Discoba</taxon>
        <taxon>Euglenozoa</taxon>
        <taxon>Kinetoplastea</taxon>
        <taxon>Metakinetoplastina</taxon>
        <taxon>Trypanosomatida</taxon>
        <taxon>Trypanosomatidae</taxon>
        <taxon>Leishmaniinae</taxon>
        <taxon>Leptomonas</taxon>
    </lineage>
</organism>
<keyword evidence="6" id="KW-1185">Reference proteome</keyword>
<dbReference type="GO" id="GO:0016274">
    <property type="term" value="F:protein-arginine N-methyltransferase activity"/>
    <property type="evidence" value="ECO:0007669"/>
    <property type="project" value="InterPro"/>
</dbReference>
<dbReference type="GO" id="GO:0032259">
    <property type="term" value="P:methylation"/>
    <property type="evidence" value="ECO:0007669"/>
    <property type="project" value="UniProtKB-KW"/>
</dbReference>
<dbReference type="InterPro" id="IPR025799">
    <property type="entry name" value="Arg_MeTrfase"/>
</dbReference>
<dbReference type="OrthoDB" id="1368803at2759"/>
<evidence type="ECO:0000313" key="5">
    <source>
        <dbReference type="EMBL" id="KPA78334.1"/>
    </source>
</evidence>
<name>A0A0N0DU37_LEPPY</name>
<dbReference type="GO" id="GO:0006355">
    <property type="term" value="P:regulation of DNA-templated transcription"/>
    <property type="evidence" value="ECO:0007669"/>
    <property type="project" value="TreeGrafter"/>
</dbReference>
<accession>A0A0N0DU37</accession>
<dbReference type="GO" id="GO:0005829">
    <property type="term" value="C:cytosol"/>
    <property type="evidence" value="ECO:0007669"/>
    <property type="project" value="TreeGrafter"/>
</dbReference>
<feature type="region of interest" description="Disordered" evidence="2">
    <location>
        <begin position="439"/>
        <end position="520"/>
    </location>
</feature>
<dbReference type="Proteomes" id="UP000037923">
    <property type="component" value="Unassembled WGS sequence"/>
</dbReference>
<dbReference type="Gene3D" id="2.70.160.11">
    <property type="entry name" value="Hnrnp arginine n-methyltransferase1"/>
    <property type="match status" value="1"/>
</dbReference>
<evidence type="ECO:0000256" key="1">
    <source>
        <dbReference type="ARBA" id="ARBA00022691"/>
    </source>
</evidence>
<dbReference type="SUPFAM" id="SSF53335">
    <property type="entry name" value="S-adenosyl-L-methionine-dependent methyltransferases"/>
    <property type="match status" value="1"/>
</dbReference>
<feature type="region of interest" description="Disordered" evidence="2">
    <location>
        <begin position="339"/>
        <end position="360"/>
    </location>
</feature>
<feature type="compositionally biased region" description="Basic and acidic residues" evidence="2">
    <location>
        <begin position="456"/>
        <end position="465"/>
    </location>
</feature>
<dbReference type="OMA" id="SGVYEVF"/>
<evidence type="ECO:0000259" key="3">
    <source>
        <dbReference type="Pfam" id="PF05185"/>
    </source>
</evidence>
<keyword evidence="1" id="KW-0949">S-adenosyl-L-methionine</keyword>
<dbReference type="PANTHER" id="PTHR10738:SF0">
    <property type="entry name" value="PROTEIN ARGININE N-METHYLTRANSFERASE 5"/>
    <property type="match status" value="1"/>
</dbReference>
<dbReference type="GeneID" id="26906754"/>
<dbReference type="VEuPathDB" id="TriTrypDB:LpyrH10_14_1800"/>
<reference evidence="5 6" key="1">
    <citation type="submission" date="2015-07" db="EMBL/GenBank/DDBJ databases">
        <title>High-quality genome of monoxenous trypanosomatid Leptomonas pyrrhocoris.</title>
        <authorList>
            <person name="Flegontov P."/>
            <person name="Butenko A."/>
            <person name="Firsov S."/>
            <person name="Vlcek C."/>
            <person name="Logacheva M.D."/>
            <person name="Field M."/>
            <person name="Filatov D."/>
            <person name="Flegontova O."/>
            <person name="Gerasimov E."/>
            <person name="Jackson A.P."/>
            <person name="Kelly S."/>
            <person name="Opperdoes F."/>
            <person name="O'Reilly A."/>
            <person name="Votypka J."/>
            <person name="Yurchenko V."/>
            <person name="Lukes J."/>
        </authorList>
    </citation>
    <scope>NUCLEOTIDE SEQUENCE [LARGE SCALE GENOMIC DNA]</scope>
    <source>
        <strain evidence="5">H10</strain>
    </source>
</reference>
<evidence type="ECO:0000256" key="2">
    <source>
        <dbReference type="SAM" id="MobiDB-lite"/>
    </source>
</evidence>
<dbReference type="GO" id="GO:0005634">
    <property type="term" value="C:nucleus"/>
    <property type="evidence" value="ECO:0007669"/>
    <property type="project" value="TreeGrafter"/>
</dbReference>
<dbReference type="RefSeq" id="XP_015656773.1">
    <property type="nucleotide sequence ID" value="XM_015804795.1"/>
</dbReference>
<dbReference type="Pfam" id="PF17286">
    <property type="entry name" value="PRMT5_C"/>
    <property type="match status" value="1"/>
</dbReference>
<feature type="compositionally biased region" description="Polar residues" evidence="2">
    <location>
        <begin position="510"/>
        <end position="519"/>
    </location>
</feature>
<evidence type="ECO:0000313" key="6">
    <source>
        <dbReference type="Proteomes" id="UP000037923"/>
    </source>
</evidence>
<dbReference type="PANTHER" id="PTHR10738">
    <property type="entry name" value="PROTEIN ARGININE N-METHYLTRANSFERASE 5"/>
    <property type="match status" value="1"/>
</dbReference>
<evidence type="ECO:0000259" key="4">
    <source>
        <dbReference type="Pfam" id="PF17286"/>
    </source>
</evidence>
<gene>
    <name evidence="5" type="ORF">ABB37_06465</name>
</gene>
<feature type="domain" description="PRMT5 arginine-N-methyltransferase" evidence="3">
    <location>
        <begin position="650"/>
        <end position="848"/>
    </location>
</feature>
<feature type="region of interest" description="Disordered" evidence="2">
    <location>
        <begin position="92"/>
        <end position="114"/>
    </location>
</feature>
<comment type="caution">
    <text evidence="5">The sequence shown here is derived from an EMBL/GenBank/DDBJ whole genome shotgun (WGS) entry which is preliminary data.</text>
</comment>
<dbReference type="AlphaFoldDB" id="A0A0N0DU37"/>
<keyword evidence="5" id="KW-0489">Methyltransferase</keyword>
<dbReference type="InterPro" id="IPR035248">
    <property type="entry name" value="PRMT5_C"/>
</dbReference>
<feature type="region of interest" description="Disordered" evidence="2">
    <location>
        <begin position="241"/>
        <end position="263"/>
    </location>
</feature>
<proteinExistence type="predicted"/>
<feature type="compositionally biased region" description="Acidic residues" evidence="2">
    <location>
        <begin position="444"/>
        <end position="455"/>
    </location>
</feature>
<dbReference type="Pfam" id="PF05185">
    <property type="entry name" value="PRMT5"/>
    <property type="match status" value="1"/>
</dbReference>
<dbReference type="FunFam" id="3.40.50.150:FF:000494">
    <property type="entry name" value="Arginine N-methyltransferase, type II, putative"/>
    <property type="match status" value="1"/>
</dbReference>
<protein>
    <submittedName>
        <fullName evidence="5">Arginine N-methyltransferase type II putative (PRMT5)</fullName>
    </submittedName>
</protein>
<feature type="domain" description="PRMT5 oligomerisation" evidence="4">
    <location>
        <begin position="870"/>
        <end position="1081"/>
    </location>
</feature>
<feature type="compositionally biased region" description="Low complexity" evidence="2">
    <location>
        <begin position="241"/>
        <end position="257"/>
    </location>
</feature>
<feature type="compositionally biased region" description="Acidic residues" evidence="2">
    <location>
        <begin position="466"/>
        <end position="477"/>
    </location>
</feature>
<dbReference type="EMBL" id="LGTL01000014">
    <property type="protein sequence ID" value="KPA78334.1"/>
    <property type="molecule type" value="Genomic_DNA"/>
</dbReference>
<dbReference type="Gene3D" id="3.40.50.150">
    <property type="entry name" value="Vaccinia Virus protein VP39"/>
    <property type="match status" value="1"/>
</dbReference>